<keyword evidence="3" id="KW-0539">Nucleus</keyword>
<sequence>MELFANLQPHVLHLLTLSLELRRWLSMNSLPEANVYSVGAENRVRRHFETILSARMRTYASAFTHDWLLKHKPEHWETLPHIKCIASTMTPSKFSESILIAIWRSYMAFEWSCISMRSADKPLTVELARERRTRIKDVFYRAIDQLPWAKVLYTDLVTYCPYDVQEVVNLLTERQLRLRTPLEEVDLLLTAQTL</sequence>
<name>A0ABD2QPK2_9PLAT</name>
<gene>
    <name evidence="4" type="ORF">Ciccas_000902</name>
</gene>
<protein>
    <submittedName>
        <fullName evidence="4">Uncharacterized protein</fullName>
    </submittedName>
</protein>
<evidence type="ECO:0000256" key="2">
    <source>
        <dbReference type="ARBA" id="ARBA00009265"/>
    </source>
</evidence>
<dbReference type="InterPro" id="IPR013633">
    <property type="entry name" value="NRDE-2"/>
</dbReference>
<organism evidence="4 5">
    <name type="scientific">Cichlidogyrus casuarinus</name>
    <dbReference type="NCBI Taxonomy" id="1844966"/>
    <lineage>
        <taxon>Eukaryota</taxon>
        <taxon>Metazoa</taxon>
        <taxon>Spiralia</taxon>
        <taxon>Lophotrochozoa</taxon>
        <taxon>Platyhelminthes</taxon>
        <taxon>Monogenea</taxon>
        <taxon>Monopisthocotylea</taxon>
        <taxon>Dactylogyridea</taxon>
        <taxon>Ancyrocephalidae</taxon>
        <taxon>Cichlidogyrus</taxon>
    </lineage>
</organism>
<accession>A0ABD2QPK2</accession>
<comment type="subcellular location">
    <subcellularLocation>
        <location evidence="1">Nucleus</location>
    </subcellularLocation>
</comment>
<comment type="caution">
    <text evidence="4">The sequence shown here is derived from an EMBL/GenBank/DDBJ whole genome shotgun (WGS) entry which is preliminary data.</text>
</comment>
<dbReference type="AlphaFoldDB" id="A0ABD2QPK2"/>
<dbReference type="EMBL" id="JBJKFK010000053">
    <property type="protein sequence ID" value="KAL3320421.1"/>
    <property type="molecule type" value="Genomic_DNA"/>
</dbReference>
<keyword evidence="5" id="KW-1185">Reference proteome</keyword>
<evidence type="ECO:0000256" key="3">
    <source>
        <dbReference type="ARBA" id="ARBA00023242"/>
    </source>
</evidence>
<dbReference type="Proteomes" id="UP001626550">
    <property type="component" value="Unassembled WGS sequence"/>
</dbReference>
<dbReference type="PANTHER" id="PTHR13471">
    <property type="entry name" value="TETRATRICOPEPTIDE-LIKE HELICAL"/>
    <property type="match status" value="1"/>
</dbReference>
<dbReference type="PANTHER" id="PTHR13471:SF0">
    <property type="entry name" value="NUCLEAR EXOSOME REGULATOR NRDE2"/>
    <property type="match status" value="1"/>
</dbReference>
<dbReference type="GO" id="GO:0005634">
    <property type="term" value="C:nucleus"/>
    <property type="evidence" value="ECO:0007669"/>
    <property type="project" value="UniProtKB-SubCell"/>
</dbReference>
<reference evidence="4 5" key="1">
    <citation type="submission" date="2024-11" db="EMBL/GenBank/DDBJ databases">
        <title>Adaptive evolution of stress response genes in parasites aligns with host niche diversity.</title>
        <authorList>
            <person name="Hahn C."/>
            <person name="Resl P."/>
        </authorList>
    </citation>
    <scope>NUCLEOTIDE SEQUENCE [LARGE SCALE GENOMIC DNA]</scope>
    <source>
        <strain evidence="4">EGGRZ-B1_66</strain>
        <tissue evidence="4">Body</tissue>
    </source>
</reference>
<evidence type="ECO:0000313" key="4">
    <source>
        <dbReference type="EMBL" id="KAL3320421.1"/>
    </source>
</evidence>
<evidence type="ECO:0000256" key="1">
    <source>
        <dbReference type="ARBA" id="ARBA00004123"/>
    </source>
</evidence>
<comment type="similarity">
    <text evidence="2">Belongs to the NRDE2 family.</text>
</comment>
<evidence type="ECO:0000313" key="5">
    <source>
        <dbReference type="Proteomes" id="UP001626550"/>
    </source>
</evidence>
<proteinExistence type="inferred from homology"/>